<protein>
    <submittedName>
        <fullName evidence="1">DNA alkylation repair protein</fullName>
    </submittedName>
</protein>
<name>A0A0K0X314_MYCGD</name>
<sequence length="229" mass="26071">MNALIDSVRRELAAAGDPQRASAMQRYMKSGMPFHGVRMPEVRRICRAIFAEHRVESPTAFDSAVSRLFLDATHREERYAAVQLAEHRLYREYQTPSRIRLYRKLIVAGAWWDTVDEIAGNLVGPILASYPSQVRPTIVEWATDENLWLRRTAVIAQLGSKERTDLPLLTYAIEANIGDTDFFIRKAIGWALRQYARVDADWVRDFVAGHETLLSGLSKREALKRIGSA</sequence>
<dbReference type="PANTHER" id="PTHR34070:SF1">
    <property type="entry name" value="DNA ALKYLATION REPAIR PROTEIN"/>
    <property type="match status" value="1"/>
</dbReference>
<gene>
    <name evidence="1" type="ORF">AFA91_07100</name>
</gene>
<dbReference type="CDD" id="cd07064">
    <property type="entry name" value="AlkD_like_1"/>
    <property type="match status" value="1"/>
</dbReference>
<dbReference type="SUPFAM" id="SSF48371">
    <property type="entry name" value="ARM repeat"/>
    <property type="match status" value="1"/>
</dbReference>
<dbReference type="EMBL" id="CP012150">
    <property type="protein sequence ID" value="AKS31683.1"/>
    <property type="molecule type" value="Genomic_DNA"/>
</dbReference>
<reference evidence="1 2" key="1">
    <citation type="submission" date="2015-07" db="EMBL/GenBank/DDBJ databases">
        <title>Complete genome sequence of Mycobacterium goodii X7B, a facultative thermophilic biodesulfurizing bacterium.</title>
        <authorList>
            <person name="Yu B."/>
            <person name="Li F."/>
            <person name="Xu P."/>
        </authorList>
    </citation>
    <scope>NUCLEOTIDE SEQUENCE [LARGE SCALE GENOMIC DNA]</scope>
    <source>
        <strain evidence="1 2">X7B</strain>
    </source>
</reference>
<dbReference type="Pfam" id="PF08713">
    <property type="entry name" value="DNA_alkylation"/>
    <property type="match status" value="1"/>
</dbReference>
<dbReference type="InterPro" id="IPR014825">
    <property type="entry name" value="DNA_alkylation"/>
</dbReference>
<dbReference type="AlphaFoldDB" id="A0A0K0X314"/>
<dbReference type="Proteomes" id="UP000062255">
    <property type="component" value="Chromosome"/>
</dbReference>
<dbReference type="PATRIC" id="fig|134601.6.peg.1471"/>
<dbReference type="OrthoDB" id="9775346at2"/>
<dbReference type="InterPro" id="IPR016024">
    <property type="entry name" value="ARM-type_fold"/>
</dbReference>
<dbReference type="Gene3D" id="1.25.10.90">
    <property type="match status" value="1"/>
</dbReference>
<proteinExistence type="predicted"/>
<organism evidence="1 2">
    <name type="scientific">Mycolicibacterium goodii</name>
    <name type="common">Mycobacterium goodii</name>
    <dbReference type="NCBI Taxonomy" id="134601"/>
    <lineage>
        <taxon>Bacteria</taxon>
        <taxon>Bacillati</taxon>
        <taxon>Actinomycetota</taxon>
        <taxon>Actinomycetes</taxon>
        <taxon>Mycobacteriales</taxon>
        <taxon>Mycobacteriaceae</taxon>
        <taxon>Mycolicibacterium</taxon>
    </lineage>
</organism>
<accession>A0A0K0X314</accession>
<dbReference type="KEGG" id="mgo:AFA91_07100"/>
<evidence type="ECO:0000313" key="1">
    <source>
        <dbReference type="EMBL" id="AKS31683.1"/>
    </source>
</evidence>
<dbReference type="STRING" id="134601.AFA91_07100"/>
<evidence type="ECO:0000313" key="2">
    <source>
        <dbReference type="Proteomes" id="UP000062255"/>
    </source>
</evidence>
<dbReference type="PANTHER" id="PTHR34070">
    <property type="entry name" value="ARMADILLO-TYPE FOLD"/>
    <property type="match status" value="1"/>
</dbReference>